<organism evidence="1 2">
    <name type="scientific">Dermacentor silvarum</name>
    <name type="common">Tick</name>
    <dbReference type="NCBI Taxonomy" id="543639"/>
    <lineage>
        <taxon>Eukaryota</taxon>
        <taxon>Metazoa</taxon>
        <taxon>Ecdysozoa</taxon>
        <taxon>Arthropoda</taxon>
        <taxon>Chelicerata</taxon>
        <taxon>Arachnida</taxon>
        <taxon>Acari</taxon>
        <taxon>Parasitiformes</taxon>
        <taxon>Ixodida</taxon>
        <taxon>Ixodoidea</taxon>
        <taxon>Ixodidae</taxon>
        <taxon>Rhipicephalinae</taxon>
        <taxon>Dermacentor</taxon>
    </lineage>
</organism>
<evidence type="ECO:0000313" key="1">
    <source>
        <dbReference type="EMBL" id="KAH7932982.1"/>
    </source>
</evidence>
<dbReference type="EMBL" id="CM023478">
    <property type="protein sequence ID" value="KAH7932982.1"/>
    <property type="molecule type" value="Genomic_DNA"/>
</dbReference>
<sequence>MTARYTAEALRPNSAGEETIKEMLSFLDIWERHADKKKFLSESTAEGLRVTLTSTFELLRYLHEQVGFSYLLTSRLSQDKVENVFGTVRLSSGCNSRPTSQQFLLTVHCLSFYNLAHSVAGGNAESDVISSLLDVGDREETAKQQLIEEMKLCTEKQAGPSG</sequence>
<accession>A0ACB8C2C8</accession>
<protein>
    <submittedName>
        <fullName evidence="1">Uncharacterized protein</fullName>
    </submittedName>
</protein>
<proteinExistence type="predicted"/>
<comment type="caution">
    <text evidence="1">The sequence shown here is derived from an EMBL/GenBank/DDBJ whole genome shotgun (WGS) entry which is preliminary data.</text>
</comment>
<gene>
    <name evidence="1" type="ORF">HPB49_006204</name>
</gene>
<name>A0ACB8C2C8_DERSI</name>
<evidence type="ECO:0000313" key="2">
    <source>
        <dbReference type="Proteomes" id="UP000821865"/>
    </source>
</evidence>
<keyword evidence="2" id="KW-1185">Reference proteome</keyword>
<dbReference type="Proteomes" id="UP000821865">
    <property type="component" value="Chromosome 9"/>
</dbReference>
<reference evidence="1" key="1">
    <citation type="submission" date="2020-05" db="EMBL/GenBank/DDBJ databases">
        <title>Large-scale comparative analyses of tick genomes elucidate their genetic diversity and vector capacities.</title>
        <authorList>
            <person name="Jia N."/>
            <person name="Wang J."/>
            <person name="Shi W."/>
            <person name="Du L."/>
            <person name="Sun Y."/>
            <person name="Zhan W."/>
            <person name="Jiang J."/>
            <person name="Wang Q."/>
            <person name="Zhang B."/>
            <person name="Ji P."/>
            <person name="Sakyi L.B."/>
            <person name="Cui X."/>
            <person name="Yuan T."/>
            <person name="Jiang B."/>
            <person name="Yang W."/>
            <person name="Lam T.T.-Y."/>
            <person name="Chang Q."/>
            <person name="Ding S."/>
            <person name="Wang X."/>
            <person name="Zhu J."/>
            <person name="Ruan X."/>
            <person name="Zhao L."/>
            <person name="Wei J."/>
            <person name="Que T."/>
            <person name="Du C."/>
            <person name="Cheng J."/>
            <person name="Dai P."/>
            <person name="Han X."/>
            <person name="Huang E."/>
            <person name="Gao Y."/>
            <person name="Liu J."/>
            <person name="Shao H."/>
            <person name="Ye R."/>
            <person name="Li L."/>
            <person name="Wei W."/>
            <person name="Wang X."/>
            <person name="Wang C."/>
            <person name="Yang T."/>
            <person name="Huo Q."/>
            <person name="Li W."/>
            <person name="Guo W."/>
            <person name="Chen H."/>
            <person name="Zhou L."/>
            <person name="Ni X."/>
            <person name="Tian J."/>
            <person name="Zhou Y."/>
            <person name="Sheng Y."/>
            <person name="Liu T."/>
            <person name="Pan Y."/>
            <person name="Xia L."/>
            <person name="Li J."/>
            <person name="Zhao F."/>
            <person name="Cao W."/>
        </authorList>
    </citation>
    <scope>NUCLEOTIDE SEQUENCE</scope>
    <source>
        <strain evidence="1">Dsil-2018</strain>
    </source>
</reference>